<keyword evidence="11" id="KW-1185">Reference proteome</keyword>
<evidence type="ECO:0000256" key="9">
    <source>
        <dbReference type="ARBA" id="ARBA00045766"/>
    </source>
</evidence>
<dbReference type="GeneTree" id="ENSGT00390000014996"/>
<comment type="similarity">
    <text evidence="2">Belongs to the bacterial ribosomal protein bL32 family.</text>
</comment>
<dbReference type="SUPFAM" id="SSF57829">
    <property type="entry name" value="Zn-binding ribosomal proteins"/>
    <property type="match status" value="1"/>
</dbReference>
<dbReference type="Proteomes" id="UP000694402">
    <property type="component" value="Unassembled WGS sequence"/>
</dbReference>
<evidence type="ECO:0000256" key="7">
    <source>
        <dbReference type="ARBA" id="ARBA00039935"/>
    </source>
</evidence>
<dbReference type="Ensembl" id="ENSOTST00005138268.1">
    <property type="protein sequence ID" value="ENSOTSP00005141968.1"/>
    <property type="gene ID" value="ENSOTSG00005057782.1"/>
</dbReference>
<evidence type="ECO:0000313" key="11">
    <source>
        <dbReference type="Proteomes" id="UP000694402"/>
    </source>
</evidence>
<evidence type="ECO:0000256" key="4">
    <source>
        <dbReference type="ARBA" id="ARBA00022980"/>
    </source>
</evidence>
<keyword evidence="3" id="KW-0809">Transit peptide</keyword>
<sequence>MTKHQTTASNSLVSKQLARSQFFFLSMSSCNNQTNQTVSPTVICKSYLNVLECRIIEATGLDRQFAPALAVHGPSILPHPHDEQEVTSEPSFLDNVFWMAAPKKRRTIEINRTRRRDPSFMLKVKTNIEPCVECGHLKQKHILCGFCYEKIRKETALIRGQIKAMEGRPLNTPAQETLVLYDSESPWESDKDKRIVERNRKRPSWFSIY</sequence>
<dbReference type="GO" id="GO:0003735">
    <property type="term" value="F:structural constituent of ribosome"/>
    <property type="evidence" value="ECO:0007669"/>
    <property type="project" value="InterPro"/>
</dbReference>
<comment type="function">
    <text evidence="9">Component of the mitochondrial large ribosomal subunit (mt-LSU). The mitochondrial ribosome (mitoribosome) is a large ribonucleoprotein complex responsible for the synthesis of proteins inside mitochondria.</text>
</comment>
<proteinExistence type="inferred from homology"/>
<dbReference type="InterPro" id="IPR051991">
    <property type="entry name" value="Mitoribosomal_protein_bL32"/>
</dbReference>
<reference evidence="11" key="1">
    <citation type="journal article" date="2018" name="PLoS ONE">
        <title>Chinook salmon (Oncorhynchus tshawytscha) genome and transcriptome.</title>
        <authorList>
            <person name="Christensen K.A."/>
            <person name="Leong J.S."/>
            <person name="Sakhrani D."/>
            <person name="Biagi C.A."/>
            <person name="Minkley D.R."/>
            <person name="Withler R.E."/>
            <person name="Rondeau E.B."/>
            <person name="Koop B.F."/>
            <person name="Devlin R.H."/>
        </authorList>
    </citation>
    <scope>NUCLEOTIDE SEQUENCE [LARGE SCALE GENOMIC DNA]</scope>
</reference>
<accession>A0AAZ3RLR0</accession>
<dbReference type="PROSITE" id="PS51257">
    <property type="entry name" value="PROKAR_LIPOPROTEIN"/>
    <property type="match status" value="1"/>
</dbReference>
<dbReference type="GO" id="GO:0006412">
    <property type="term" value="P:translation"/>
    <property type="evidence" value="ECO:0007669"/>
    <property type="project" value="InterPro"/>
</dbReference>
<dbReference type="PANTHER" id="PTHR21026:SF2">
    <property type="entry name" value="LARGE RIBOSOMAL SUBUNIT PROTEIN BL32M"/>
    <property type="match status" value="1"/>
</dbReference>
<dbReference type="InterPro" id="IPR011332">
    <property type="entry name" value="Ribosomal_zn-bd"/>
</dbReference>
<comment type="subcellular location">
    <subcellularLocation>
        <location evidence="1">Mitochondrion</location>
    </subcellularLocation>
</comment>
<gene>
    <name evidence="10" type="primary">mrpl32</name>
</gene>
<evidence type="ECO:0000256" key="1">
    <source>
        <dbReference type="ARBA" id="ARBA00004173"/>
    </source>
</evidence>
<name>A0AAZ3RLR0_ONCTS</name>
<dbReference type="InterPro" id="IPR002677">
    <property type="entry name" value="Ribosomal_bL32"/>
</dbReference>
<evidence type="ECO:0000313" key="10">
    <source>
        <dbReference type="Ensembl" id="ENSOTSP00005141968.1"/>
    </source>
</evidence>
<evidence type="ECO:0000256" key="2">
    <source>
        <dbReference type="ARBA" id="ARBA00008560"/>
    </source>
</evidence>
<dbReference type="GO" id="GO:0005762">
    <property type="term" value="C:mitochondrial large ribosomal subunit"/>
    <property type="evidence" value="ECO:0007669"/>
    <property type="project" value="TreeGrafter"/>
</dbReference>
<evidence type="ECO:0000256" key="3">
    <source>
        <dbReference type="ARBA" id="ARBA00022946"/>
    </source>
</evidence>
<keyword evidence="4" id="KW-0689">Ribosomal protein</keyword>
<protein>
    <recommendedName>
        <fullName evidence="7">Large ribosomal subunit protein bL32m</fullName>
    </recommendedName>
    <alternativeName>
        <fullName evidence="8">39S ribosomal protein L32, mitochondrial</fullName>
    </alternativeName>
</protein>
<dbReference type="PANTHER" id="PTHR21026">
    <property type="entry name" value="39S RIBOSOMAL PROTEIN L32, MITOCHONDRIAL"/>
    <property type="match status" value="1"/>
</dbReference>
<reference evidence="10" key="2">
    <citation type="submission" date="2025-08" db="UniProtKB">
        <authorList>
            <consortium name="Ensembl"/>
        </authorList>
    </citation>
    <scope>IDENTIFICATION</scope>
</reference>
<organism evidence="10 11">
    <name type="scientific">Oncorhynchus tshawytscha</name>
    <name type="common">Chinook salmon</name>
    <name type="synonym">Salmo tshawytscha</name>
    <dbReference type="NCBI Taxonomy" id="74940"/>
    <lineage>
        <taxon>Eukaryota</taxon>
        <taxon>Metazoa</taxon>
        <taxon>Chordata</taxon>
        <taxon>Craniata</taxon>
        <taxon>Vertebrata</taxon>
        <taxon>Euteleostomi</taxon>
        <taxon>Actinopterygii</taxon>
        <taxon>Neopterygii</taxon>
        <taxon>Teleostei</taxon>
        <taxon>Protacanthopterygii</taxon>
        <taxon>Salmoniformes</taxon>
        <taxon>Salmonidae</taxon>
        <taxon>Salmoninae</taxon>
        <taxon>Oncorhynchus</taxon>
    </lineage>
</organism>
<evidence type="ECO:0000256" key="6">
    <source>
        <dbReference type="ARBA" id="ARBA00023274"/>
    </source>
</evidence>
<dbReference type="AlphaFoldDB" id="A0AAZ3RLR0"/>
<reference evidence="10" key="3">
    <citation type="submission" date="2025-09" db="UniProtKB">
        <authorList>
            <consortium name="Ensembl"/>
        </authorList>
    </citation>
    <scope>IDENTIFICATION</scope>
</reference>
<dbReference type="Pfam" id="PF01783">
    <property type="entry name" value="Ribosomal_L32p"/>
    <property type="match status" value="1"/>
</dbReference>
<evidence type="ECO:0000256" key="8">
    <source>
        <dbReference type="ARBA" id="ARBA00042577"/>
    </source>
</evidence>
<keyword evidence="5" id="KW-0496">Mitochondrion</keyword>
<evidence type="ECO:0000256" key="5">
    <source>
        <dbReference type="ARBA" id="ARBA00023128"/>
    </source>
</evidence>
<keyword evidence="6" id="KW-0687">Ribonucleoprotein</keyword>